<gene>
    <name evidence="2" type="ORF">TREES_T100014212</name>
</gene>
<sequence length="232" mass="26489">MSMPCWKALAEMEEQQQDQVDRNIKEALEKLEMEMEAARHEHQVMLMRWDLMRHQEKLRRMEELHSQEVQKSKQLELRPEEERWRREEETRQQQEGMMWWGPEGFRGTFPDVREQEIWMGQMAVGGAMVISNRGPTPPAPVPASTPAPPGPATLMPDGTLGLTPPTIERFGQAVTMEGTGAISRTPAFNGVAPGAEFAPNKRANTNKDAVSNFLKLLKGPFLDQTEFYLERC</sequence>
<evidence type="ECO:0000313" key="3">
    <source>
        <dbReference type="Proteomes" id="UP000011518"/>
    </source>
</evidence>
<proteinExistence type="predicted"/>
<dbReference type="EMBL" id="KB320853">
    <property type="protein sequence ID" value="ELW61830.1"/>
    <property type="molecule type" value="Genomic_DNA"/>
</dbReference>
<keyword evidence="3" id="KW-1185">Reference proteome</keyword>
<dbReference type="Gene3D" id="6.10.250.1170">
    <property type="match status" value="1"/>
</dbReference>
<name>L9KFZ2_TUPCH</name>
<dbReference type="Proteomes" id="UP000011518">
    <property type="component" value="Unassembled WGS sequence"/>
</dbReference>
<dbReference type="AlphaFoldDB" id="L9KFZ2"/>
<accession>L9KFZ2</accession>
<reference evidence="3" key="2">
    <citation type="journal article" date="2013" name="Nat. Commun.">
        <title>Genome of the Chinese tree shrew.</title>
        <authorList>
            <person name="Fan Y."/>
            <person name="Huang Z.Y."/>
            <person name="Cao C.C."/>
            <person name="Chen C.S."/>
            <person name="Chen Y.X."/>
            <person name="Fan D.D."/>
            <person name="He J."/>
            <person name="Hou H.L."/>
            <person name="Hu L."/>
            <person name="Hu X.T."/>
            <person name="Jiang X.T."/>
            <person name="Lai R."/>
            <person name="Lang Y.S."/>
            <person name="Liang B."/>
            <person name="Liao S.G."/>
            <person name="Mu D."/>
            <person name="Ma Y.Y."/>
            <person name="Niu Y.Y."/>
            <person name="Sun X.Q."/>
            <person name="Xia J.Q."/>
            <person name="Xiao J."/>
            <person name="Xiong Z.Q."/>
            <person name="Xu L."/>
            <person name="Yang L."/>
            <person name="Zhang Y."/>
            <person name="Zhao W."/>
            <person name="Zhao X.D."/>
            <person name="Zheng Y.T."/>
            <person name="Zhou J.M."/>
            <person name="Zhu Y.B."/>
            <person name="Zhang G.J."/>
            <person name="Wang J."/>
            <person name="Yao Y.G."/>
        </authorList>
    </citation>
    <scope>NUCLEOTIDE SEQUENCE [LARGE SCALE GENOMIC DNA]</scope>
</reference>
<organism evidence="2 3">
    <name type="scientific">Tupaia chinensis</name>
    <name type="common">Chinese tree shrew</name>
    <name type="synonym">Tupaia belangeri chinensis</name>
    <dbReference type="NCBI Taxonomy" id="246437"/>
    <lineage>
        <taxon>Eukaryota</taxon>
        <taxon>Metazoa</taxon>
        <taxon>Chordata</taxon>
        <taxon>Craniata</taxon>
        <taxon>Vertebrata</taxon>
        <taxon>Euteleostomi</taxon>
        <taxon>Mammalia</taxon>
        <taxon>Eutheria</taxon>
        <taxon>Euarchontoglires</taxon>
        <taxon>Scandentia</taxon>
        <taxon>Tupaiidae</taxon>
        <taxon>Tupaia</taxon>
    </lineage>
</organism>
<evidence type="ECO:0000313" key="2">
    <source>
        <dbReference type="EMBL" id="ELW61830.1"/>
    </source>
</evidence>
<reference evidence="3" key="1">
    <citation type="submission" date="2012-07" db="EMBL/GenBank/DDBJ databases">
        <title>Genome of the Chinese tree shrew, a rising model animal genetically related to primates.</title>
        <authorList>
            <person name="Zhang G."/>
            <person name="Fan Y."/>
            <person name="Yao Y."/>
            <person name="Huang Z."/>
        </authorList>
    </citation>
    <scope>NUCLEOTIDE SEQUENCE [LARGE SCALE GENOMIC DNA]</scope>
</reference>
<keyword evidence="1" id="KW-0175">Coiled coil</keyword>
<dbReference type="InParanoid" id="L9KFZ2"/>
<protein>
    <submittedName>
        <fullName evidence="2">Non-POU domain-containing octamer-binding protein</fullName>
    </submittedName>
</protein>
<feature type="coiled-coil region" evidence="1">
    <location>
        <begin position="10"/>
        <end position="71"/>
    </location>
</feature>
<evidence type="ECO:0000256" key="1">
    <source>
        <dbReference type="SAM" id="Coils"/>
    </source>
</evidence>
<dbReference type="STRING" id="246437.L9KFZ2"/>